<keyword evidence="2" id="KW-1185">Reference proteome</keyword>
<protein>
    <recommendedName>
        <fullName evidence="3">SAM-dependent methyltransferase</fullName>
    </recommendedName>
</protein>
<dbReference type="InterPro" id="IPR029063">
    <property type="entry name" value="SAM-dependent_MTases_sf"/>
</dbReference>
<evidence type="ECO:0000313" key="2">
    <source>
        <dbReference type="Proteomes" id="UP000239522"/>
    </source>
</evidence>
<dbReference type="Gene3D" id="3.40.50.150">
    <property type="entry name" value="Vaccinia Virus protein VP39"/>
    <property type="match status" value="1"/>
</dbReference>
<dbReference type="Proteomes" id="UP000239522">
    <property type="component" value="Unassembled WGS sequence"/>
</dbReference>
<gene>
    <name evidence="1" type="ORF">BST83_14855</name>
</gene>
<evidence type="ECO:0008006" key="3">
    <source>
        <dbReference type="Google" id="ProtNLM"/>
    </source>
</evidence>
<dbReference type="OrthoDB" id="8773442at2"/>
<dbReference type="Pfam" id="PF13489">
    <property type="entry name" value="Methyltransf_23"/>
    <property type="match status" value="1"/>
</dbReference>
<dbReference type="CDD" id="cd02440">
    <property type="entry name" value="AdoMet_MTases"/>
    <property type="match status" value="1"/>
</dbReference>
<organism evidence="1 2">
    <name type="scientific">Polaribacter filamentus</name>
    <dbReference type="NCBI Taxonomy" id="53483"/>
    <lineage>
        <taxon>Bacteria</taxon>
        <taxon>Pseudomonadati</taxon>
        <taxon>Bacteroidota</taxon>
        <taxon>Flavobacteriia</taxon>
        <taxon>Flavobacteriales</taxon>
        <taxon>Flavobacteriaceae</taxon>
    </lineage>
</organism>
<dbReference type="SUPFAM" id="SSF53335">
    <property type="entry name" value="S-adenosyl-L-methionine-dependent methyltransferases"/>
    <property type="match status" value="1"/>
</dbReference>
<dbReference type="RefSeq" id="WP_104810467.1">
    <property type="nucleotide sequence ID" value="NZ_MQUA01000013.1"/>
</dbReference>
<evidence type="ECO:0000313" key="1">
    <source>
        <dbReference type="EMBL" id="PQB08264.1"/>
    </source>
</evidence>
<dbReference type="EMBL" id="MQUA01000013">
    <property type="protein sequence ID" value="PQB08264.1"/>
    <property type="molecule type" value="Genomic_DNA"/>
</dbReference>
<name>A0A2S7L019_9FLAO</name>
<sequence>MNYEEKSKIYYSNIRHDLIAFFDERKYSKVLEIGAAYGETLYYLKEKSLADEVIGIDLFEDQENKNNYKKIDKFIFGNINEIDLSAYNNYFNFILLPDVLEHIYDPKKTLSIVLDLLKEDGEICVSMPNIRHYSAFVNIFLKGDFKYDEIGIFDYTHVRFYCKKNIQQLLESSNFQVIKSEGSIRNFKGKSFAKTINKLTFGLFEEFLSTQYFFMIKKR</sequence>
<dbReference type="AlphaFoldDB" id="A0A2S7L019"/>
<proteinExistence type="predicted"/>
<reference evidence="1 2" key="1">
    <citation type="submission" date="2016-11" db="EMBL/GenBank/DDBJ databases">
        <title>Trade-off between light-utilization and light-protection in marine flavobacteria.</title>
        <authorList>
            <person name="Kumagai Y."/>
        </authorList>
    </citation>
    <scope>NUCLEOTIDE SEQUENCE [LARGE SCALE GENOMIC DNA]</scope>
    <source>
        <strain evidence="1 2">ATCC 700397</strain>
    </source>
</reference>
<comment type="caution">
    <text evidence="1">The sequence shown here is derived from an EMBL/GenBank/DDBJ whole genome shotgun (WGS) entry which is preliminary data.</text>
</comment>
<accession>A0A2S7L019</accession>